<evidence type="ECO:0000256" key="1">
    <source>
        <dbReference type="SAM" id="SignalP"/>
    </source>
</evidence>
<protein>
    <recommendedName>
        <fullName evidence="6">T9SS type A sorting domain-containing protein</fullName>
    </recommendedName>
</protein>
<name>A0ABP8MFG7_9BACT</name>
<dbReference type="InterPro" id="IPR026444">
    <property type="entry name" value="Secre_tail"/>
</dbReference>
<feature type="signal peptide" evidence="1">
    <location>
        <begin position="1"/>
        <end position="26"/>
    </location>
</feature>
<dbReference type="PANTHER" id="PTHR33546:SF1">
    <property type="entry name" value="LARGE, MULTIFUNCTIONAL SECRETED PROTEIN"/>
    <property type="match status" value="1"/>
</dbReference>
<evidence type="ECO:0008006" key="6">
    <source>
        <dbReference type="Google" id="ProtNLM"/>
    </source>
</evidence>
<evidence type="ECO:0000313" key="5">
    <source>
        <dbReference type="Proteomes" id="UP001501410"/>
    </source>
</evidence>
<evidence type="ECO:0000259" key="2">
    <source>
        <dbReference type="Pfam" id="PF18962"/>
    </source>
</evidence>
<sequence length="523" mass="56184">MNTQLRFKPVVTAVTLFRVITTLAFAFGGTNVYAQSATLTSVRDIGMHTVPVDIPAKFTGKFPTGKTVSVQSDYTVSVFYAGGLGKPRFMAFSPSGVLHVSDMTNGKILALPDADNDGVADTVIEAATGFSGNHDVKFYKGAMYVTETTRIWKCTDTDGDGIYETKTIFIDGLGAGSTGGHVTRTLLFDPANEKAYVSIGSSCNVCREENRAIIEQYNDDGTGRRVFATGTRNAVGMALQPATGKLWANNNGSDQQGNETPPEWIDIVRDAGFYGHPLAYGSGVWFDFTAHADYTALLPITATDSAKVASMVAPAALIRAHSAPMALQFLDATFSPAMRYGFLTALRGSWNTTAPNNFRGFKVIYGHLADATDTTVDYVADFCTGFLTDTVARTYWGRPVGLATDANGKVYISSDEGNKFILVLTPRAGTGISTPKPVQLELGAVYPNPFRTSFTFSFTLARTSSVHVVVRDMHGKEVMRVLDQQLGAGVYQKNVDGVILSSGIYYLSLSTGDAAATEKIIIE</sequence>
<proteinExistence type="predicted"/>
<organism evidence="4 5">
    <name type="scientific">Rurimicrobium arvi</name>
    <dbReference type="NCBI Taxonomy" id="2049916"/>
    <lineage>
        <taxon>Bacteria</taxon>
        <taxon>Pseudomonadati</taxon>
        <taxon>Bacteroidota</taxon>
        <taxon>Chitinophagia</taxon>
        <taxon>Chitinophagales</taxon>
        <taxon>Chitinophagaceae</taxon>
        <taxon>Rurimicrobium</taxon>
    </lineage>
</organism>
<feature type="domain" description="Pyrroloquinoline quinone-dependent pyranose dehydrogenase beta-propeller" evidence="3">
    <location>
        <begin position="69"/>
        <end position="255"/>
    </location>
</feature>
<feature type="chain" id="PRO_5047319660" description="T9SS type A sorting domain-containing protein" evidence="1">
    <location>
        <begin position="27"/>
        <end position="523"/>
    </location>
</feature>
<dbReference type="Pfam" id="PF18962">
    <property type="entry name" value="Por_Secre_tail"/>
    <property type="match status" value="1"/>
</dbReference>
<gene>
    <name evidence="4" type="ORF">GCM10023092_04630</name>
</gene>
<reference evidence="5" key="1">
    <citation type="journal article" date="2019" name="Int. J. Syst. Evol. Microbiol.">
        <title>The Global Catalogue of Microorganisms (GCM) 10K type strain sequencing project: providing services to taxonomists for standard genome sequencing and annotation.</title>
        <authorList>
            <consortium name="The Broad Institute Genomics Platform"/>
            <consortium name="The Broad Institute Genome Sequencing Center for Infectious Disease"/>
            <person name="Wu L."/>
            <person name="Ma J."/>
        </authorList>
    </citation>
    <scope>NUCLEOTIDE SEQUENCE [LARGE SCALE GENOMIC DNA]</scope>
    <source>
        <strain evidence="5">JCM 31921</strain>
    </source>
</reference>
<dbReference type="Proteomes" id="UP001501410">
    <property type="component" value="Unassembled WGS sequence"/>
</dbReference>
<keyword evidence="5" id="KW-1185">Reference proteome</keyword>
<comment type="caution">
    <text evidence="4">The sequence shown here is derived from an EMBL/GenBank/DDBJ whole genome shotgun (WGS) entry which is preliminary data.</text>
</comment>
<dbReference type="EMBL" id="BAABEZ010000002">
    <property type="protein sequence ID" value="GAA4449780.1"/>
    <property type="molecule type" value="Genomic_DNA"/>
</dbReference>
<dbReference type="InterPro" id="IPR011041">
    <property type="entry name" value="Quinoprot_gluc/sorb_DH_b-prop"/>
</dbReference>
<dbReference type="InterPro" id="IPR011042">
    <property type="entry name" value="6-blade_b-propeller_TolB-like"/>
</dbReference>
<dbReference type="Pfam" id="PF22807">
    <property type="entry name" value="TrAA12"/>
    <property type="match status" value="2"/>
</dbReference>
<dbReference type="RefSeq" id="WP_344822267.1">
    <property type="nucleotide sequence ID" value="NZ_BAABEZ010000002.1"/>
</dbReference>
<keyword evidence="1" id="KW-0732">Signal</keyword>
<feature type="domain" description="Secretion system C-terminal sorting" evidence="2">
    <location>
        <begin position="445"/>
        <end position="522"/>
    </location>
</feature>
<dbReference type="NCBIfam" id="TIGR04183">
    <property type="entry name" value="Por_Secre_tail"/>
    <property type="match status" value="1"/>
</dbReference>
<evidence type="ECO:0000313" key="4">
    <source>
        <dbReference type="EMBL" id="GAA4449780.1"/>
    </source>
</evidence>
<dbReference type="SUPFAM" id="SSF50952">
    <property type="entry name" value="Soluble quinoprotein glucose dehydrogenase"/>
    <property type="match status" value="1"/>
</dbReference>
<accession>A0ABP8MFG7</accession>
<feature type="domain" description="Pyrroloquinoline quinone-dependent pyranose dehydrogenase beta-propeller" evidence="3">
    <location>
        <begin position="302"/>
        <end position="421"/>
    </location>
</feature>
<dbReference type="Gene3D" id="2.120.10.30">
    <property type="entry name" value="TolB, C-terminal domain"/>
    <property type="match status" value="1"/>
</dbReference>
<dbReference type="PANTHER" id="PTHR33546">
    <property type="entry name" value="LARGE, MULTIFUNCTIONAL SECRETED PROTEIN-RELATED"/>
    <property type="match status" value="1"/>
</dbReference>
<dbReference type="InterPro" id="IPR054539">
    <property type="entry name" value="Beta-prop_PDH"/>
</dbReference>
<evidence type="ECO:0000259" key="3">
    <source>
        <dbReference type="Pfam" id="PF22807"/>
    </source>
</evidence>